<reference evidence="3" key="1">
    <citation type="journal article" date="2020" name="Stud. Mycol.">
        <title>101 Dothideomycetes genomes: a test case for predicting lifestyles and emergence of pathogens.</title>
        <authorList>
            <person name="Haridas S."/>
            <person name="Albert R."/>
            <person name="Binder M."/>
            <person name="Bloem J."/>
            <person name="Labutti K."/>
            <person name="Salamov A."/>
            <person name="Andreopoulos B."/>
            <person name="Baker S."/>
            <person name="Barry K."/>
            <person name="Bills G."/>
            <person name="Bluhm B."/>
            <person name="Cannon C."/>
            <person name="Castanera R."/>
            <person name="Culley D."/>
            <person name="Daum C."/>
            <person name="Ezra D."/>
            <person name="Gonzalez J."/>
            <person name="Henrissat B."/>
            <person name="Kuo A."/>
            <person name="Liang C."/>
            <person name="Lipzen A."/>
            <person name="Lutzoni F."/>
            <person name="Magnuson J."/>
            <person name="Mondo S."/>
            <person name="Nolan M."/>
            <person name="Ohm R."/>
            <person name="Pangilinan J."/>
            <person name="Park H.-J."/>
            <person name="Ramirez L."/>
            <person name="Alfaro M."/>
            <person name="Sun H."/>
            <person name="Tritt A."/>
            <person name="Yoshinaga Y."/>
            <person name="Zwiers L.-H."/>
            <person name="Turgeon B."/>
            <person name="Goodwin S."/>
            <person name="Spatafora J."/>
            <person name="Crous P."/>
            <person name="Grigoriev I."/>
        </authorList>
    </citation>
    <scope>NUCLEOTIDE SEQUENCE</scope>
    <source>
        <strain evidence="3">CBS 110217</strain>
    </source>
</reference>
<dbReference type="PANTHER" id="PTHR24320">
    <property type="entry name" value="RETINOL DEHYDROGENASE"/>
    <property type="match status" value="1"/>
</dbReference>
<evidence type="ECO:0000313" key="3">
    <source>
        <dbReference type="EMBL" id="KAF2031876.1"/>
    </source>
</evidence>
<dbReference type="OrthoDB" id="542013at2759"/>
<dbReference type="Pfam" id="PF00106">
    <property type="entry name" value="adh_short"/>
    <property type="match status" value="1"/>
</dbReference>
<evidence type="ECO:0000256" key="1">
    <source>
        <dbReference type="ARBA" id="ARBA00006484"/>
    </source>
</evidence>
<organism evidence="3 4">
    <name type="scientific">Setomelanomma holmii</name>
    <dbReference type="NCBI Taxonomy" id="210430"/>
    <lineage>
        <taxon>Eukaryota</taxon>
        <taxon>Fungi</taxon>
        <taxon>Dikarya</taxon>
        <taxon>Ascomycota</taxon>
        <taxon>Pezizomycotina</taxon>
        <taxon>Dothideomycetes</taxon>
        <taxon>Pleosporomycetidae</taxon>
        <taxon>Pleosporales</taxon>
        <taxon>Pleosporineae</taxon>
        <taxon>Phaeosphaeriaceae</taxon>
        <taxon>Setomelanomma</taxon>
    </lineage>
</organism>
<dbReference type="PANTHER" id="PTHR24320:SF148">
    <property type="entry name" value="NAD(P)-BINDING ROSSMANN-FOLD SUPERFAMILY PROTEIN"/>
    <property type="match status" value="1"/>
</dbReference>
<dbReference type="PRINTS" id="PR00081">
    <property type="entry name" value="GDHRDH"/>
</dbReference>
<proteinExistence type="inferred from homology"/>
<evidence type="ECO:0000313" key="4">
    <source>
        <dbReference type="Proteomes" id="UP000799777"/>
    </source>
</evidence>
<keyword evidence="2" id="KW-0560">Oxidoreductase</keyword>
<dbReference type="EMBL" id="ML978177">
    <property type="protein sequence ID" value="KAF2031876.1"/>
    <property type="molecule type" value="Genomic_DNA"/>
</dbReference>
<dbReference type="SUPFAM" id="SSF51735">
    <property type="entry name" value="NAD(P)-binding Rossmann-fold domains"/>
    <property type="match status" value="1"/>
</dbReference>
<comment type="caution">
    <text evidence="3">The sequence shown here is derived from an EMBL/GenBank/DDBJ whole genome shotgun (WGS) entry which is preliminary data.</text>
</comment>
<name>A0A9P4LLT1_9PLEO</name>
<evidence type="ECO:0000256" key="2">
    <source>
        <dbReference type="ARBA" id="ARBA00023002"/>
    </source>
</evidence>
<comment type="similarity">
    <text evidence="1">Belongs to the short-chain dehydrogenases/reductases (SDR) family.</text>
</comment>
<sequence>MSKSVFSSSILITGGTAGLGYQAALSIARQCPQSLIIIAARSNTDKASTRINNKLKQTNVKFMSLDLSTLATVRNFASSFLAANHPPISALVLNAGIQLPDGIEYTTDGIEKHFAINHVAHALLFHLLLPILTPTARILVVASGVHDPVQGKPFGINAAYTSAAEVAAPNEAQIKASNGRDRYATSKAANVIWALALGRRMAAHPKHAGKTVLAFDPGLMFGTSLSRDAGAFLRFVNAYIVPHTTRLMRAIVDDNINTPAESGGNLAWLVLGKEMQGRLGVYCEKRKERESSVQSREAGVQDELWEWTVERVARGEEERRVFGRS</sequence>
<protein>
    <submittedName>
        <fullName evidence="3">Dehydrogenase/reductase</fullName>
    </submittedName>
</protein>
<dbReference type="InterPro" id="IPR002347">
    <property type="entry name" value="SDR_fam"/>
</dbReference>
<dbReference type="AlphaFoldDB" id="A0A9P4LLT1"/>
<dbReference type="InterPro" id="IPR036291">
    <property type="entry name" value="NAD(P)-bd_dom_sf"/>
</dbReference>
<dbReference type="Proteomes" id="UP000799777">
    <property type="component" value="Unassembled WGS sequence"/>
</dbReference>
<gene>
    <name evidence="3" type="ORF">EK21DRAFT_62217</name>
</gene>
<keyword evidence="4" id="KW-1185">Reference proteome</keyword>
<dbReference type="GO" id="GO:0016491">
    <property type="term" value="F:oxidoreductase activity"/>
    <property type="evidence" value="ECO:0007669"/>
    <property type="project" value="UniProtKB-KW"/>
</dbReference>
<accession>A0A9P4LLT1</accession>
<dbReference type="Gene3D" id="3.40.50.720">
    <property type="entry name" value="NAD(P)-binding Rossmann-like Domain"/>
    <property type="match status" value="1"/>
</dbReference>